<dbReference type="EMBL" id="VCBC01000006">
    <property type="protein sequence ID" value="TLU65719.1"/>
    <property type="molecule type" value="Genomic_DNA"/>
</dbReference>
<protein>
    <submittedName>
        <fullName evidence="8">GMC family oxidoreductase</fullName>
    </submittedName>
</protein>
<name>A0A5R9IMA8_9GAMM</name>
<organism evidence="8 9">
    <name type="scientific">Thalassotalea litorea</name>
    <dbReference type="NCBI Taxonomy" id="2020715"/>
    <lineage>
        <taxon>Bacteria</taxon>
        <taxon>Pseudomonadati</taxon>
        <taxon>Pseudomonadota</taxon>
        <taxon>Gammaproteobacteria</taxon>
        <taxon>Alteromonadales</taxon>
        <taxon>Colwelliaceae</taxon>
        <taxon>Thalassotalea</taxon>
    </lineage>
</organism>
<keyword evidence="5" id="KW-0560">Oxidoreductase</keyword>
<evidence type="ECO:0000259" key="6">
    <source>
        <dbReference type="Pfam" id="PF00732"/>
    </source>
</evidence>
<evidence type="ECO:0000313" key="8">
    <source>
        <dbReference type="EMBL" id="TLU65719.1"/>
    </source>
</evidence>
<feature type="domain" description="Glucose-methanol-choline oxidoreductase N-terminal" evidence="6">
    <location>
        <begin position="8"/>
        <end position="339"/>
    </location>
</feature>
<comment type="caution">
    <text evidence="8">The sequence shown here is derived from an EMBL/GenBank/DDBJ whole genome shotgun (WGS) entry which is preliminary data.</text>
</comment>
<comment type="cofactor">
    <cofactor evidence="1">
        <name>FAD</name>
        <dbReference type="ChEBI" id="CHEBI:57692"/>
    </cofactor>
</comment>
<dbReference type="InterPro" id="IPR051473">
    <property type="entry name" value="P2Ox-like"/>
</dbReference>
<dbReference type="Pfam" id="PF05199">
    <property type="entry name" value="GMC_oxred_C"/>
    <property type="match status" value="1"/>
</dbReference>
<keyword evidence="4" id="KW-0274">FAD</keyword>
<dbReference type="SUPFAM" id="SSF54373">
    <property type="entry name" value="FAD-linked reductases, C-terminal domain"/>
    <property type="match status" value="1"/>
</dbReference>
<dbReference type="PANTHER" id="PTHR42784">
    <property type="entry name" value="PYRANOSE 2-OXIDASE"/>
    <property type="match status" value="1"/>
</dbReference>
<dbReference type="Proteomes" id="UP000307790">
    <property type="component" value="Unassembled WGS sequence"/>
</dbReference>
<sequence>MAQEYDVIVVGSGITGGWAAKEFTEKGFKTLVIERGRNVEHRGSEYTDMQAPWQIENRNLVPEDFDEQGRYQLIKQKGYFKGATKQFFADDKEHPYSYPDARPFKWVRSYQLGGRSVTWGRQSLRWGPKDFVANKKDGNGVPWPIGYEDLAPWYDYVESFIGVSANRDGLEDLPDGVFQKPWEMSCAEKVIAKNLRKAYSDRRLIIGRAANITEPTAEQMKLGRGQCQARAYCKRGCTFGGYFSSLSATLPAANNTGNLTLITNAIVERVDYDEKLGRASGVSIIDTLSKEKRSYKARVVFLCASALGSVQILLNSKSATFPNGIANSSGVVGRYIMDHFSGVLADGIVPGLDDKFATGRRPIATYIPNYRHENKDGVEFVRGYGFQATAQHRTKTPTHANKAGIGVDVKEVANQPGPWKFRAIMYGEMLPYFDNVASLHPTKTDQWGIPQLHIDARVRDNERKMIRQAAKDIGEILDVGGCVDINVNTTPEDRHIAIGDRIHEMGGACMGNDPNTSVLNKWAQAHDVDNLFVTDGACMSSCATQNPSLTYMAITVRAADYAAKLMQKGSL</sequence>
<evidence type="ECO:0000313" key="9">
    <source>
        <dbReference type="Proteomes" id="UP000307790"/>
    </source>
</evidence>
<accession>A0A5R9IMA8</accession>
<dbReference type="InterPro" id="IPR036188">
    <property type="entry name" value="FAD/NAD-bd_sf"/>
</dbReference>
<dbReference type="GO" id="GO:0016614">
    <property type="term" value="F:oxidoreductase activity, acting on CH-OH group of donors"/>
    <property type="evidence" value="ECO:0007669"/>
    <property type="project" value="InterPro"/>
</dbReference>
<reference evidence="8 9" key="1">
    <citation type="submission" date="2019-05" db="EMBL/GenBank/DDBJ databases">
        <title>Genome sequences of Thalassotalea litorea 1K03283.</title>
        <authorList>
            <person name="Zhang D."/>
        </authorList>
    </citation>
    <scope>NUCLEOTIDE SEQUENCE [LARGE SCALE GENOMIC DNA]</scope>
    <source>
        <strain evidence="8 9">MCCC 1K03283</strain>
    </source>
</reference>
<evidence type="ECO:0000256" key="2">
    <source>
        <dbReference type="ARBA" id="ARBA00010790"/>
    </source>
</evidence>
<dbReference type="AlphaFoldDB" id="A0A5R9IMA8"/>
<dbReference type="InterPro" id="IPR007867">
    <property type="entry name" value="GMC_OxRtase_C"/>
</dbReference>
<evidence type="ECO:0000256" key="5">
    <source>
        <dbReference type="ARBA" id="ARBA00023002"/>
    </source>
</evidence>
<dbReference type="GO" id="GO:0050660">
    <property type="term" value="F:flavin adenine dinucleotide binding"/>
    <property type="evidence" value="ECO:0007669"/>
    <property type="project" value="InterPro"/>
</dbReference>
<dbReference type="SUPFAM" id="SSF51905">
    <property type="entry name" value="FAD/NAD(P)-binding domain"/>
    <property type="match status" value="1"/>
</dbReference>
<evidence type="ECO:0000259" key="7">
    <source>
        <dbReference type="Pfam" id="PF05199"/>
    </source>
</evidence>
<keyword evidence="9" id="KW-1185">Reference proteome</keyword>
<evidence type="ECO:0000256" key="3">
    <source>
        <dbReference type="ARBA" id="ARBA00022630"/>
    </source>
</evidence>
<keyword evidence="3" id="KW-0285">Flavoprotein</keyword>
<proteinExistence type="inferred from homology"/>
<evidence type="ECO:0000256" key="4">
    <source>
        <dbReference type="ARBA" id="ARBA00022827"/>
    </source>
</evidence>
<dbReference type="InterPro" id="IPR000172">
    <property type="entry name" value="GMC_OxRdtase_N"/>
</dbReference>
<evidence type="ECO:0000256" key="1">
    <source>
        <dbReference type="ARBA" id="ARBA00001974"/>
    </source>
</evidence>
<dbReference type="Gene3D" id="3.50.50.60">
    <property type="entry name" value="FAD/NAD(P)-binding domain"/>
    <property type="match status" value="2"/>
</dbReference>
<dbReference type="RefSeq" id="WP_138319380.1">
    <property type="nucleotide sequence ID" value="NZ_VCBC01000006.1"/>
</dbReference>
<feature type="domain" description="Glucose-methanol-choline oxidoreductase C-terminal" evidence="7">
    <location>
        <begin position="442"/>
        <end position="554"/>
    </location>
</feature>
<gene>
    <name evidence="8" type="ORF">FE810_07280</name>
</gene>
<comment type="similarity">
    <text evidence="2">Belongs to the GMC oxidoreductase family.</text>
</comment>
<dbReference type="Pfam" id="PF00732">
    <property type="entry name" value="GMC_oxred_N"/>
    <property type="match status" value="1"/>
</dbReference>
<dbReference type="OrthoDB" id="9787779at2"/>
<dbReference type="PANTHER" id="PTHR42784:SF1">
    <property type="entry name" value="PYRANOSE 2-OXIDASE"/>
    <property type="match status" value="1"/>
</dbReference>